<protein>
    <submittedName>
        <fullName evidence="2">Uncharacterized protein</fullName>
    </submittedName>
</protein>
<feature type="region of interest" description="Disordered" evidence="1">
    <location>
        <begin position="55"/>
        <end position="81"/>
    </location>
</feature>
<evidence type="ECO:0000256" key="1">
    <source>
        <dbReference type="SAM" id="MobiDB-lite"/>
    </source>
</evidence>
<name>A0A919MQY9_9ACTN</name>
<evidence type="ECO:0000313" key="3">
    <source>
        <dbReference type="Proteomes" id="UP000598174"/>
    </source>
</evidence>
<comment type="caution">
    <text evidence="2">The sequence shown here is derived from an EMBL/GenBank/DDBJ whole genome shotgun (WGS) entry which is preliminary data.</text>
</comment>
<feature type="region of interest" description="Disordered" evidence="1">
    <location>
        <begin position="1"/>
        <end position="27"/>
    </location>
</feature>
<evidence type="ECO:0000313" key="2">
    <source>
        <dbReference type="EMBL" id="GIE16832.1"/>
    </source>
</evidence>
<keyword evidence="3" id="KW-1185">Reference proteome</keyword>
<feature type="compositionally biased region" description="Basic and acidic residues" evidence="1">
    <location>
        <begin position="55"/>
        <end position="68"/>
    </location>
</feature>
<dbReference type="EMBL" id="BOMM01000103">
    <property type="protein sequence ID" value="GIE16832.1"/>
    <property type="molecule type" value="Genomic_DNA"/>
</dbReference>
<reference evidence="2" key="1">
    <citation type="submission" date="2021-01" db="EMBL/GenBank/DDBJ databases">
        <title>Whole genome shotgun sequence of Actinoplanes ferrugineus NBRC 15555.</title>
        <authorList>
            <person name="Komaki H."/>
            <person name="Tamura T."/>
        </authorList>
    </citation>
    <scope>NUCLEOTIDE SEQUENCE</scope>
    <source>
        <strain evidence="2">NBRC 15555</strain>
    </source>
</reference>
<dbReference type="AlphaFoldDB" id="A0A919MQY9"/>
<sequence>MTIDQKLTGAPEASATQPPEPGASSYPSVFADAADAARFFDALTDCCAEGECPEHRRERAGSETEWRRKANQPAAWKLNGA</sequence>
<dbReference type="RefSeq" id="WP_203823155.1">
    <property type="nucleotide sequence ID" value="NZ_BAAABP010000003.1"/>
</dbReference>
<proteinExistence type="predicted"/>
<dbReference type="Proteomes" id="UP000598174">
    <property type="component" value="Unassembled WGS sequence"/>
</dbReference>
<gene>
    <name evidence="2" type="ORF">Afe05nite_86720</name>
</gene>
<accession>A0A919MQY9</accession>
<organism evidence="2 3">
    <name type="scientific">Paractinoplanes ferrugineus</name>
    <dbReference type="NCBI Taxonomy" id="113564"/>
    <lineage>
        <taxon>Bacteria</taxon>
        <taxon>Bacillati</taxon>
        <taxon>Actinomycetota</taxon>
        <taxon>Actinomycetes</taxon>
        <taxon>Micromonosporales</taxon>
        <taxon>Micromonosporaceae</taxon>
        <taxon>Paractinoplanes</taxon>
    </lineage>
</organism>